<dbReference type="Pfam" id="PF14827">
    <property type="entry name" value="dCache_3"/>
    <property type="match status" value="1"/>
</dbReference>
<keyword evidence="1" id="KW-1133">Transmembrane helix</keyword>
<feature type="transmembrane region" description="Helical" evidence="1">
    <location>
        <begin position="14"/>
        <end position="31"/>
    </location>
</feature>
<dbReference type="HOGENOM" id="CLU_979057_0_0_0"/>
<dbReference type="PROSITE" id="PS51257">
    <property type="entry name" value="PROKAR_LIPOPROTEIN"/>
    <property type="match status" value="1"/>
</dbReference>
<reference evidence="3 4" key="1">
    <citation type="journal article" date="2010" name="Stand. Genomic Sci.">
        <title>Complete genome sequence of Denitrovibrio acetiphilus type strain (N2460).</title>
        <authorList>
            <person name="Kiss H."/>
            <person name="Lang E."/>
            <person name="Lapidus A."/>
            <person name="Copeland A."/>
            <person name="Nolan M."/>
            <person name="Glavina Del Rio T."/>
            <person name="Chen F."/>
            <person name="Lucas S."/>
            <person name="Tice H."/>
            <person name="Cheng J.F."/>
            <person name="Han C."/>
            <person name="Goodwin L."/>
            <person name="Pitluck S."/>
            <person name="Liolios K."/>
            <person name="Pati A."/>
            <person name="Ivanova N."/>
            <person name="Mavromatis K."/>
            <person name="Chen A."/>
            <person name="Palaniappan K."/>
            <person name="Land M."/>
            <person name="Hauser L."/>
            <person name="Chang Y.J."/>
            <person name="Jeffries C.D."/>
            <person name="Detter J.C."/>
            <person name="Brettin T."/>
            <person name="Spring S."/>
            <person name="Rohde M."/>
            <person name="Goker M."/>
            <person name="Woyke T."/>
            <person name="Bristow J."/>
            <person name="Eisen J.A."/>
            <person name="Markowitz V."/>
            <person name="Hugenholtz P."/>
            <person name="Kyrpides N.C."/>
            <person name="Klenk H.P."/>
        </authorList>
    </citation>
    <scope>NUCLEOTIDE SEQUENCE [LARGE SCALE GENOMIC DNA]</scope>
    <source>
        <strain evidence="4">DSM 12809 / NBRC 114555 / N2460</strain>
    </source>
</reference>
<dbReference type="InterPro" id="IPR029150">
    <property type="entry name" value="dCache_3"/>
</dbReference>
<protein>
    <recommendedName>
        <fullName evidence="2">Double Cache domain-containing protein</fullName>
    </recommendedName>
</protein>
<dbReference type="InParanoid" id="D4H8H1"/>
<dbReference type="RefSeq" id="WP_013010834.1">
    <property type="nucleotide sequence ID" value="NC_013943.1"/>
</dbReference>
<evidence type="ECO:0000313" key="4">
    <source>
        <dbReference type="Proteomes" id="UP000002012"/>
    </source>
</evidence>
<name>D4H8H1_DENA2</name>
<dbReference type="STRING" id="522772.Dacet_1551"/>
<dbReference type="AlphaFoldDB" id="D4H8H1"/>
<keyword evidence="4" id="KW-1185">Reference proteome</keyword>
<evidence type="ECO:0000256" key="1">
    <source>
        <dbReference type="SAM" id="Phobius"/>
    </source>
</evidence>
<dbReference type="PaxDb" id="522772-Dacet_1551"/>
<dbReference type="EMBL" id="CP001968">
    <property type="protein sequence ID" value="ADD68320.1"/>
    <property type="molecule type" value="Genomic_DNA"/>
</dbReference>
<proteinExistence type="predicted"/>
<feature type="domain" description="Double Cache" evidence="2">
    <location>
        <begin position="66"/>
        <end position="278"/>
    </location>
</feature>
<keyword evidence="1" id="KW-0812">Transmembrane</keyword>
<sequence length="284" mass="32324">MLKLYCWGLCSNRFIYQMFMVVLFCFIFTGCTENQYSEKQLGEASAKMKDYYLTEMDHKTVLGIDTVRYLAERSEIQDALAAEDESIAVDLIEETERSIRDSTKHSDFQLHAHTAQKNCMFKHWKDANDSECFILFRHSIKYAKQENDIIHGFEVGHEGLLLRAVAPVLKDDIYMGTIESLQSVASIVEDLNEENEILIFFMHENRLDVATDLKGCATCQGLAVAQEKVDTDFFESLKSVDIHKLYTEDYLVHDGYLISGVVIVDVSGLDSGVAVLGKRLSDIR</sequence>
<gene>
    <name evidence="3" type="ordered locus">Dacet_1551</name>
</gene>
<dbReference type="KEGG" id="dap:Dacet_1551"/>
<accession>D4H8H1</accession>
<dbReference type="eggNOG" id="COG0840">
    <property type="taxonomic scope" value="Bacteria"/>
</dbReference>
<evidence type="ECO:0000259" key="2">
    <source>
        <dbReference type="Pfam" id="PF14827"/>
    </source>
</evidence>
<dbReference type="Proteomes" id="UP000002012">
    <property type="component" value="Chromosome"/>
</dbReference>
<evidence type="ECO:0000313" key="3">
    <source>
        <dbReference type="EMBL" id="ADD68320.1"/>
    </source>
</evidence>
<keyword evidence="1" id="KW-0472">Membrane</keyword>
<organism evidence="3 4">
    <name type="scientific">Denitrovibrio acetiphilus (strain DSM 12809 / NBRC 114555 / N2460)</name>
    <dbReference type="NCBI Taxonomy" id="522772"/>
    <lineage>
        <taxon>Bacteria</taxon>
        <taxon>Pseudomonadati</taxon>
        <taxon>Deferribacterota</taxon>
        <taxon>Deferribacteres</taxon>
        <taxon>Deferribacterales</taxon>
        <taxon>Geovibrionaceae</taxon>
        <taxon>Denitrovibrio</taxon>
    </lineage>
</organism>